<feature type="compositionally biased region" description="Low complexity" evidence="1">
    <location>
        <begin position="47"/>
        <end position="65"/>
    </location>
</feature>
<feature type="compositionally biased region" description="Low complexity" evidence="1">
    <location>
        <begin position="213"/>
        <end position="229"/>
    </location>
</feature>
<feature type="compositionally biased region" description="Polar residues" evidence="1">
    <location>
        <begin position="13"/>
        <end position="27"/>
    </location>
</feature>
<reference evidence="2 4" key="1">
    <citation type="journal article" date="2012" name="Nature">
        <title>Algal genomes reveal evolutionary mosaicism and the fate of nucleomorphs.</title>
        <authorList>
            <consortium name="DOE Joint Genome Institute"/>
            <person name="Curtis B.A."/>
            <person name="Tanifuji G."/>
            <person name="Burki F."/>
            <person name="Gruber A."/>
            <person name="Irimia M."/>
            <person name="Maruyama S."/>
            <person name="Arias M.C."/>
            <person name="Ball S.G."/>
            <person name="Gile G.H."/>
            <person name="Hirakawa Y."/>
            <person name="Hopkins J.F."/>
            <person name="Kuo A."/>
            <person name="Rensing S.A."/>
            <person name="Schmutz J."/>
            <person name="Symeonidi A."/>
            <person name="Elias M."/>
            <person name="Eveleigh R.J."/>
            <person name="Herman E.K."/>
            <person name="Klute M.J."/>
            <person name="Nakayama T."/>
            <person name="Obornik M."/>
            <person name="Reyes-Prieto A."/>
            <person name="Armbrust E.V."/>
            <person name="Aves S.J."/>
            <person name="Beiko R.G."/>
            <person name="Coutinho P."/>
            <person name="Dacks J.B."/>
            <person name="Durnford D.G."/>
            <person name="Fast N.M."/>
            <person name="Green B.R."/>
            <person name="Grisdale C.J."/>
            <person name="Hempel F."/>
            <person name="Henrissat B."/>
            <person name="Hoppner M.P."/>
            <person name="Ishida K."/>
            <person name="Kim E."/>
            <person name="Koreny L."/>
            <person name="Kroth P.G."/>
            <person name="Liu Y."/>
            <person name="Malik S.B."/>
            <person name="Maier U.G."/>
            <person name="McRose D."/>
            <person name="Mock T."/>
            <person name="Neilson J.A."/>
            <person name="Onodera N.T."/>
            <person name="Poole A.M."/>
            <person name="Pritham E.J."/>
            <person name="Richards T.A."/>
            <person name="Rocap G."/>
            <person name="Roy S.W."/>
            <person name="Sarai C."/>
            <person name="Schaack S."/>
            <person name="Shirato S."/>
            <person name="Slamovits C.H."/>
            <person name="Spencer D.F."/>
            <person name="Suzuki S."/>
            <person name="Worden A.Z."/>
            <person name="Zauner S."/>
            <person name="Barry K."/>
            <person name="Bell C."/>
            <person name="Bharti A.K."/>
            <person name="Crow J.A."/>
            <person name="Grimwood J."/>
            <person name="Kramer R."/>
            <person name="Lindquist E."/>
            <person name="Lucas S."/>
            <person name="Salamov A."/>
            <person name="McFadden G.I."/>
            <person name="Lane C.E."/>
            <person name="Keeling P.J."/>
            <person name="Gray M.W."/>
            <person name="Grigoriev I.V."/>
            <person name="Archibald J.M."/>
        </authorList>
    </citation>
    <scope>NUCLEOTIDE SEQUENCE</scope>
    <source>
        <strain evidence="2 4">CCMP2712</strain>
    </source>
</reference>
<proteinExistence type="predicted"/>
<dbReference type="EnsemblProtists" id="EKX35329">
    <property type="protein sequence ID" value="EKX35329"/>
    <property type="gene ID" value="GUITHDRAFT_118453"/>
</dbReference>
<feature type="compositionally biased region" description="Polar residues" evidence="1">
    <location>
        <begin position="275"/>
        <end position="284"/>
    </location>
</feature>
<dbReference type="EMBL" id="JH993092">
    <property type="protein sequence ID" value="EKX35329.1"/>
    <property type="molecule type" value="Genomic_DNA"/>
</dbReference>
<feature type="compositionally biased region" description="Basic and acidic residues" evidence="1">
    <location>
        <begin position="438"/>
        <end position="450"/>
    </location>
</feature>
<feature type="compositionally biased region" description="Basic and acidic residues" evidence="1">
    <location>
        <begin position="251"/>
        <end position="265"/>
    </location>
</feature>
<evidence type="ECO:0000313" key="2">
    <source>
        <dbReference type="EMBL" id="EKX35329.1"/>
    </source>
</evidence>
<feature type="region of interest" description="Disordered" evidence="1">
    <location>
        <begin position="10"/>
        <end position="131"/>
    </location>
</feature>
<reference evidence="4" key="2">
    <citation type="submission" date="2012-11" db="EMBL/GenBank/DDBJ databases">
        <authorList>
            <person name="Kuo A."/>
            <person name="Curtis B.A."/>
            <person name="Tanifuji G."/>
            <person name="Burki F."/>
            <person name="Gruber A."/>
            <person name="Irimia M."/>
            <person name="Maruyama S."/>
            <person name="Arias M.C."/>
            <person name="Ball S.G."/>
            <person name="Gile G.H."/>
            <person name="Hirakawa Y."/>
            <person name="Hopkins J.F."/>
            <person name="Rensing S.A."/>
            <person name="Schmutz J."/>
            <person name="Symeonidi A."/>
            <person name="Elias M."/>
            <person name="Eveleigh R.J."/>
            <person name="Herman E.K."/>
            <person name="Klute M.J."/>
            <person name="Nakayama T."/>
            <person name="Obornik M."/>
            <person name="Reyes-Prieto A."/>
            <person name="Armbrust E.V."/>
            <person name="Aves S.J."/>
            <person name="Beiko R.G."/>
            <person name="Coutinho P."/>
            <person name="Dacks J.B."/>
            <person name="Durnford D.G."/>
            <person name="Fast N.M."/>
            <person name="Green B.R."/>
            <person name="Grisdale C."/>
            <person name="Hempe F."/>
            <person name="Henrissat B."/>
            <person name="Hoppner M.P."/>
            <person name="Ishida K.-I."/>
            <person name="Kim E."/>
            <person name="Koreny L."/>
            <person name="Kroth P.G."/>
            <person name="Liu Y."/>
            <person name="Malik S.-B."/>
            <person name="Maier U.G."/>
            <person name="McRose D."/>
            <person name="Mock T."/>
            <person name="Neilson J.A."/>
            <person name="Onodera N.T."/>
            <person name="Poole A.M."/>
            <person name="Pritham E.J."/>
            <person name="Richards T.A."/>
            <person name="Rocap G."/>
            <person name="Roy S.W."/>
            <person name="Sarai C."/>
            <person name="Schaack S."/>
            <person name="Shirato S."/>
            <person name="Slamovits C.H."/>
            <person name="Spencer D.F."/>
            <person name="Suzuki S."/>
            <person name="Worden A.Z."/>
            <person name="Zauner S."/>
            <person name="Barry K."/>
            <person name="Bell C."/>
            <person name="Bharti A.K."/>
            <person name="Crow J.A."/>
            <person name="Grimwood J."/>
            <person name="Kramer R."/>
            <person name="Lindquist E."/>
            <person name="Lucas S."/>
            <person name="Salamov A."/>
            <person name="McFadden G.I."/>
            <person name="Lane C.E."/>
            <person name="Keeling P.J."/>
            <person name="Gray M.W."/>
            <person name="Grigoriev I.V."/>
            <person name="Archibald J.M."/>
        </authorList>
    </citation>
    <scope>NUCLEOTIDE SEQUENCE</scope>
    <source>
        <strain evidence="4">CCMP2712</strain>
    </source>
</reference>
<dbReference type="GeneID" id="17292101"/>
<name>L1IHF0_GUITC</name>
<feature type="compositionally biased region" description="Polar residues" evidence="1">
    <location>
        <begin position="88"/>
        <end position="128"/>
    </location>
</feature>
<dbReference type="Proteomes" id="UP000011087">
    <property type="component" value="Unassembled WGS sequence"/>
</dbReference>
<accession>L1IHF0</accession>
<dbReference type="HOGENOM" id="CLU_509469_0_0_1"/>
<reference evidence="3" key="3">
    <citation type="submission" date="2015-06" db="UniProtKB">
        <authorList>
            <consortium name="EnsemblProtists"/>
        </authorList>
    </citation>
    <scope>IDENTIFICATION</scope>
</reference>
<dbReference type="KEGG" id="gtt:GUITHDRAFT_118453"/>
<dbReference type="RefSeq" id="XP_005822309.1">
    <property type="nucleotide sequence ID" value="XM_005822252.1"/>
</dbReference>
<dbReference type="AlphaFoldDB" id="L1IHF0"/>
<feature type="region of interest" description="Disordered" evidence="1">
    <location>
        <begin position="168"/>
        <end position="284"/>
    </location>
</feature>
<evidence type="ECO:0000313" key="3">
    <source>
        <dbReference type="EnsemblProtists" id="EKX35329"/>
    </source>
</evidence>
<dbReference type="PaxDb" id="55529-EKX35329"/>
<feature type="region of interest" description="Disordered" evidence="1">
    <location>
        <begin position="291"/>
        <end position="310"/>
    </location>
</feature>
<feature type="compositionally biased region" description="Polar residues" evidence="1">
    <location>
        <begin position="203"/>
        <end position="212"/>
    </location>
</feature>
<feature type="compositionally biased region" description="Polar residues" evidence="1">
    <location>
        <begin position="462"/>
        <end position="477"/>
    </location>
</feature>
<keyword evidence="4" id="KW-1185">Reference proteome</keyword>
<organism evidence="2">
    <name type="scientific">Guillardia theta (strain CCMP2712)</name>
    <name type="common">Cryptophyte</name>
    <dbReference type="NCBI Taxonomy" id="905079"/>
    <lineage>
        <taxon>Eukaryota</taxon>
        <taxon>Cryptophyceae</taxon>
        <taxon>Pyrenomonadales</taxon>
        <taxon>Geminigeraceae</taxon>
        <taxon>Guillardia</taxon>
    </lineage>
</organism>
<sequence length="535" mass="57107">MLRFLKSCLGVGTTRQQGDSSHANQEQSDFDLKDYRCVPTDCDTDTKSSTSTSSPGTSVPASPATHPNLSAPGGLPPGCMGQEHQTDQFEGTSSTSNTRTTLADDNAIINEQTSQTTSSNQRKQSMLVSQLDEFETDNCKLEASSSHSGTQDDMQLPVPLMEPQVYDDANHHHHHPASGGAPPLAVSPPPSLVSLELGDTEQSEICTQSQNRLLPDSVAPSPSLPASPATFLDASPPPASSAISAGTGWPDSRHDVQQEHQDHQLDGSPLDQPDGSESSSHDVVTAQGITAGSAEAARTGAQASQSKRKRRLSSVESLLAFDHAGPKTLCQTETRIRTPTKLLTVSWTDGRKQQRTCSSTCTSASTLEQHRYSQVPKAPRATEEVSRRLLWEDDDRNTEHSVPSEIWSPSLPASPATFPDASPPPASSAISAGTGWPDSRHDVRQEHQGHQLDGSPLDQPDGSESSSHDVVTAQGITAGSAEAARTGAQASQSKRKRRLSSVESLLAFDHPGPKMVDTSCENEARTRTPPSLFQR</sequence>
<protein>
    <submittedName>
        <fullName evidence="2 3">Uncharacterized protein</fullName>
    </submittedName>
</protein>
<evidence type="ECO:0000256" key="1">
    <source>
        <dbReference type="SAM" id="MobiDB-lite"/>
    </source>
</evidence>
<gene>
    <name evidence="2" type="ORF">GUITHDRAFT_118453</name>
</gene>
<feature type="region of interest" description="Disordered" evidence="1">
    <location>
        <begin position="390"/>
        <end position="535"/>
    </location>
</feature>
<evidence type="ECO:0000313" key="4">
    <source>
        <dbReference type="Proteomes" id="UP000011087"/>
    </source>
</evidence>